<dbReference type="RefSeq" id="WP_173559453.1">
    <property type="nucleotide sequence ID" value="NZ_JAPIUZ010000001.1"/>
</dbReference>
<keyword evidence="3" id="KW-1185">Reference proteome</keyword>
<evidence type="ECO:0000313" key="2">
    <source>
        <dbReference type="EMBL" id="MCX2562675.1"/>
    </source>
</evidence>
<dbReference type="InterPro" id="IPR029479">
    <property type="entry name" value="Nitroreductase"/>
</dbReference>
<dbReference type="PANTHER" id="PTHR23026:SF123">
    <property type="entry name" value="NAD(P)H NITROREDUCTASE RV3131-RELATED"/>
    <property type="match status" value="1"/>
</dbReference>
<evidence type="ECO:0000313" key="3">
    <source>
        <dbReference type="Proteomes" id="UP001301152"/>
    </source>
</evidence>
<dbReference type="SUPFAM" id="SSF55469">
    <property type="entry name" value="FMN-dependent nitroreductase-like"/>
    <property type="match status" value="1"/>
</dbReference>
<feature type="domain" description="Nitroreductase" evidence="1">
    <location>
        <begin position="19"/>
        <end position="184"/>
    </location>
</feature>
<dbReference type="EMBL" id="JAPIUZ010000001">
    <property type="protein sequence ID" value="MCX2562675.1"/>
    <property type="molecule type" value="Genomic_DNA"/>
</dbReference>
<reference evidence="2 3" key="1">
    <citation type="submission" date="2022-11" db="EMBL/GenBank/DDBJ databases">
        <title>Genome sequencing of Acetobacter type strain.</title>
        <authorList>
            <person name="Heo J."/>
            <person name="Lee D."/>
            <person name="Han B.-H."/>
            <person name="Hong S.-B."/>
            <person name="Kwon S.-W."/>
        </authorList>
    </citation>
    <scope>NUCLEOTIDE SEQUENCE [LARGE SCALE GENOMIC DNA]</scope>
    <source>
        <strain evidence="2 3">KACC 21253</strain>
    </source>
</reference>
<proteinExistence type="predicted"/>
<organism evidence="2 3">
    <name type="scientific">Acetobacter thailandicus</name>
    <dbReference type="NCBI Taxonomy" id="1502842"/>
    <lineage>
        <taxon>Bacteria</taxon>
        <taxon>Pseudomonadati</taxon>
        <taxon>Pseudomonadota</taxon>
        <taxon>Alphaproteobacteria</taxon>
        <taxon>Acetobacterales</taxon>
        <taxon>Acetobacteraceae</taxon>
        <taxon>Acetobacter</taxon>
    </lineage>
</organism>
<dbReference type="Pfam" id="PF00881">
    <property type="entry name" value="Nitroreductase"/>
    <property type="match status" value="1"/>
</dbReference>
<dbReference type="NCBIfam" id="TIGR02476">
    <property type="entry name" value="BluB"/>
    <property type="match status" value="1"/>
</dbReference>
<dbReference type="GO" id="GO:0102919">
    <property type="term" value="F:5,6-dimethylbenzimidazole synthase activity"/>
    <property type="evidence" value="ECO:0007669"/>
    <property type="project" value="UniProtKB-EC"/>
</dbReference>
<dbReference type="EC" id="1.13.11.79" evidence="2"/>
<keyword evidence="2" id="KW-0560">Oxidoreductase</keyword>
<dbReference type="Gene3D" id="3.40.109.10">
    <property type="entry name" value="NADH Oxidase"/>
    <property type="match status" value="1"/>
</dbReference>
<gene>
    <name evidence="2" type="primary">bluB</name>
    <name evidence="2" type="ORF">OQ497_01655</name>
</gene>
<name>A0ABT3QBL2_9PROT</name>
<comment type="caution">
    <text evidence="2">The sequence shown here is derived from an EMBL/GenBank/DDBJ whole genome shotgun (WGS) entry which is preliminary data.</text>
</comment>
<accession>A0ABT3QBL2</accession>
<sequence length="212" mass="24074">MSDPNFSAAFRQDLDKLFEWRRDVRHFRTDPVPEHILEDLLHTACRAPSVGLSEPWRFVRVESPQRRAGIRNNFARSNALALDGRNGDDAQRYASLKLAGLDEAPHHIAVFCDTNPVQGRGLGRATMPETTTWSAVMAIYTFWLSAAAQGIGLGWVSILDPDDAASVLSVEPDWQFLAYLCVGYPKQHASTPELERQGWEQRNPARRRWIYR</sequence>
<dbReference type="InterPro" id="IPR012825">
    <property type="entry name" value="BluB"/>
</dbReference>
<evidence type="ECO:0000259" key="1">
    <source>
        <dbReference type="Pfam" id="PF00881"/>
    </source>
</evidence>
<dbReference type="Proteomes" id="UP001301152">
    <property type="component" value="Unassembled WGS sequence"/>
</dbReference>
<dbReference type="InterPro" id="IPR050627">
    <property type="entry name" value="Nitroreductase/BluB"/>
</dbReference>
<protein>
    <submittedName>
        <fullName evidence="2">5,6-dimethylbenzimidazole synthase</fullName>
        <ecNumber evidence="2">1.13.11.79</ecNumber>
    </submittedName>
</protein>
<dbReference type="PANTHER" id="PTHR23026">
    <property type="entry name" value="NADPH NITROREDUCTASE"/>
    <property type="match status" value="1"/>
</dbReference>
<dbReference type="InterPro" id="IPR000415">
    <property type="entry name" value="Nitroreductase-like"/>
</dbReference>